<dbReference type="GO" id="GO:0005737">
    <property type="term" value="C:cytoplasm"/>
    <property type="evidence" value="ECO:0007669"/>
    <property type="project" value="UniProtKB-SubCell"/>
</dbReference>
<feature type="binding site" evidence="9">
    <location>
        <position position="350"/>
    </location>
    <ligand>
        <name>3-phosphoshikimate</name>
        <dbReference type="ChEBI" id="CHEBI:145989"/>
    </ligand>
</feature>
<keyword evidence="12" id="KW-1185">Reference proteome</keyword>
<dbReference type="GO" id="GO:0009423">
    <property type="term" value="P:chorismate biosynthetic process"/>
    <property type="evidence" value="ECO:0007669"/>
    <property type="project" value="UniProtKB-UniRule"/>
</dbReference>
<feature type="binding site" evidence="9">
    <location>
        <position position="204"/>
    </location>
    <ligand>
        <name>3-phosphoshikimate</name>
        <dbReference type="ChEBI" id="CHEBI:145989"/>
    </ligand>
</feature>
<dbReference type="NCBIfam" id="TIGR01356">
    <property type="entry name" value="aroA"/>
    <property type="match status" value="1"/>
</dbReference>
<organism evidence="11 12">
    <name type="scientific">Pseudolysobacter antarcticus</name>
    <dbReference type="NCBI Taxonomy" id="2511995"/>
    <lineage>
        <taxon>Bacteria</taxon>
        <taxon>Pseudomonadati</taxon>
        <taxon>Pseudomonadota</taxon>
        <taxon>Gammaproteobacteria</taxon>
        <taxon>Lysobacterales</taxon>
        <taxon>Rhodanobacteraceae</taxon>
        <taxon>Pseudolysobacter</taxon>
    </lineage>
</organism>
<dbReference type="AlphaFoldDB" id="A0A411HIJ0"/>
<dbReference type="Pfam" id="PF00275">
    <property type="entry name" value="EPSP_synthase"/>
    <property type="match status" value="1"/>
</dbReference>
<dbReference type="GO" id="GO:0009073">
    <property type="term" value="P:aromatic amino acid family biosynthetic process"/>
    <property type="evidence" value="ECO:0007669"/>
    <property type="project" value="UniProtKB-KW"/>
</dbReference>
<evidence type="ECO:0000259" key="10">
    <source>
        <dbReference type="Pfam" id="PF00275"/>
    </source>
</evidence>
<protein>
    <recommendedName>
        <fullName evidence="9">3-phosphoshikimate 1-carboxyvinyltransferase</fullName>
        <ecNumber evidence="9">2.5.1.19</ecNumber>
    </recommendedName>
    <alternativeName>
        <fullName evidence="9">5-enolpyruvylshikimate-3-phosphate synthase</fullName>
        <shortName evidence="9">EPSP synthase</shortName>
        <shortName evidence="9">EPSPS</shortName>
    </alternativeName>
</protein>
<dbReference type="Gene3D" id="3.65.10.10">
    <property type="entry name" value="Enolpyruvate transferase domain"/>
    <property type="match status" value="2"/>
</dbReference>
<dbReference type="CDD" id="cd01556">
    <property type="entry name" value="EPSP_synthase"/>
    <property type="match status" value="1"/>
</dbReference>
<dbReference type="InterPro" id="IPR013792">
    <property type="entry name" value="RNA3'P_cycl/enolpyr_Trfase_a/b"/>
</dbReference>
<gene>
    <name evidence="9 11" type="primary">aroA</name>
    <name evidence="11" type="ORF">ELE36_08210</name>
</gene>
<feature type="binding site" evidence="9">
    <location>
        <position position="377"/>
    </location>
    <ligand>
        <name>3-phosphoshikimate</name>
        <dbReference type="ChEBI" id="CHEBI:145989"/>
    </ligand>
</feature>
<evidence type="ECO:0000313" key="11">
    <source>
        <dbReference type="EMBL" id="QBB70349.1"/>
    </source>
</evidence>
<evidence type="ECO:0000256" key="8">
    <source>
        <dbReference type="ARBA" id="ARBA00044633"/>
    </source>
</evidence>
<proteinExistence type="inferred from homology"/>
<feature type="binding site" evidence="9">
    <location>
        <position position="56"/>
    </location>
    <ligand>
        <name>phosphoenolpyruvate</name>
        <dbReference type="ChEBI" id="CHEBI:58702"/>
    </ligand>
</feature>
<comment type="catalytic activity">
    <reaction evidence="8">
        <text>3-phosphoshikimate + phosphoenolpyruvate = 5-O-(1-carboxyvinyl)-3-phosphoshikimate + phosphate</text>
        <dbReference type="Rhea" id="RHEA:21256"/>
        <dbReference type="ChEBI" id="CHEBI:43474"/>
        <dbReference type="ChEBI" id="CHEBI:57701"/>
        <dbReference type="ChEBI" id="CHEBI:58702"/>
        <dbReference type="ChEBI" id="CHEBI:145989"/>
        <dbReference type="EC" id="2.5.1.19"/>
    </reaction>
    <physiologicalReaction direction="left-to-right" evidence="8">
        <dbReference type="Rhea" id="RHEA:21257"/>
    </physiologicalReaction>
</comment>
<feature type="binding site" evidence="9">
    <location>
        <position position="381"/>
    </location>
    <ligand>
        <name>phosphoenolpyruvate</name>
        <dbReference type="ChEBI" id="CHEBI:58702"/>
    </ligand>
</feature>
<dbReference type="InterPro" id="IPR006264">
    <property type="entry name" value="EPSP_synthase"/>
</dbReference>
<dbReference type="FunFam" id="3.65.10.10:FF:000006">
    <property type="entry name" value="3-phosphoshikimate 1-carboxyvinyltransferase"/>
    <property type="match status" value="1"/>
</dbReference>
<comment type="subcellular location">
    <subcellularLocation>
        <location evidence="9">Cytoplasm</location>
    </subcellularLocation>
</comment>
<evidence type="ECO:0000256" key="9">
    <source>
        <dbReference type="HAMAP-Rule" id="MF_00210"/>
    </source>
</evidence>
<dbReference type="PROSITE" id="PS00104">
    <property type="entry name" value="EPSP_SYNTHASE_1"/>
    <property type="match status" value="1"/>
</dbReference>
<feature type="binding site" evidence="9">
    <location>
        <position position="204"/>
    </location>
    <ligand>
        <name>phosphoenolpyruvate</name>
        <dbReference type="ChEBI" id="CHEBI:58702"/>
    </ligand>
</feature>
<name>A0A411HIJ0_9GAMM</name>
<dbReference type="SUPFAM" id="SSF55205">
    <property type="entry name" value="EPT/RTPC-like"/>
    <property type="match status" value="1"/>
</dbReference>
<evidence type="ECO:0000256" key="6">
    <source>
        <dbReference type="ARBA" id="ARBA00022679"/>
    </source>
</evidence>
<feature type="binding site" evidence="9">
    <location>
        <position position="57"/>
    </location>
    <ligand>
        <name>3-phosphoshikimate</name>
        <dbReference type="ChEBI" id="CHEBI:145989"/>
    </ligand>
</feature>
<dbReference type="PANTHER" id="PTHR21090:SF5">
    <property type="entry name" value="PENTAFUNCTIONAL AROM POLYPEPTIDE"/>
    <property type="match status" value="1"/>
</dbReference>
<dbReference type="InterPro" id="IPR001986">
    <property type="entry name" value="Enolpyruvate_Tfrase_dom"/>
</dbReference>
<dbReference type="FunFam" id="3.65.10.10:FF:000005">
    <property type="entry name" value="3-phosphoshikimate 1-carboxyvinyltransferase"/>
    <property type="match status" value="1"/>
</dbReference>
<sequence length="469" mass="48939">MPAHQHRHTRGEPGIPRCLDCGAGSVSNAIDSGALVNYLSSASGPLHGEIRVPGDKSVSHRAIMLASLAEGRSQISGFLEGEDTLATAAAFAAMGVRIETPSASERIVHGVGLHGLRAPSHTIDCGNAGTGMRLLTGLLAGQKFSSTLSGDASLSKRPMRRVIEPLSQMGACITSETGGLPPLQIDGGANLIGIDYRLPVASAQVKSAILLAGLYAQGETIVHEPHPTRDYTERMLAALGWPIEFSAGYARITGGHRLRAGAIRVPTDFSSAAFFLVAATLVPGSDLLLREVGMNPRRTGLLAALRLMGADIVEENPRELGGESVADLRVRSAPLHGIDVPIALVPDMIDEFPILFVAAAAAKGRSVIRGAAELRIKESDRIAVMAKGLRELGITIEETPDGAIIEGGILRGGAVDAIGDHRCAMSFAVAGLIASDVVQVRDCANVATSFPGFVNLANRCGFVLQLESA</sequence>
<feature type="binding site" evidence="9">
    <location>
        <position position="202"/>
    </location>
    <ligand>
        <name>3-phosphoshikimate</name>
        <dbReference type="ChEBI" id="CHEBI:145989"/>
    </ligand>
</feature>
<feature type="binding site" evidence="9">
    <location>
        <position position="61"/>
    </location>
    <ligand>
        <name>3-phosphoshikimate</name>
        <dbReference type="ChEBI" id="CHEBI:145989"/>
    </ligand>
</feature>
<feature type="active site" description="Proton acceptor" evidence="9">
    <location>
        <position position="350"/>
    </location>
</feature>
<evidence type="ECO:0000313" key="12">
    <source>
        <dbReference type="Proteomes" id="UP000291562"/>
    </source>
</evidence>
<comment type="pathway">
    <text evidence="2 9">Metabolic intermediate biosynthesis; chorismate biosynthesis; chorismate from D-erythrose 4-phosphate and phosphoenolpyruvate: step 6/7.</text>
</comment>
<feature type="binding site" evidence="9">
    <location>
        <position position="129"/>
    </location>
    <ligand>
        <name>phosphoenolpyruvate</name>
        <dbReference type="ChEBI" id="CHEBI:58702"/>
    </ligand>
</feature>
<dbReference type="UniPathway" id="UPA00053">
    <property type="reaction ID" value="UER00089"/>
</dbReference>
<reference evidence="11 12" key="1">
    <citation type="submission" date="2019-01" db="EMBL/GenBank/DDBJ databases">
        <title>Pseudolysobacter antarctica gen. nov., sp. nov., isolated from Fildes Peninsula, Antarctica.</title>
        <authorList>
            <person name="Wei Z."/>
            <person name="Peng F."/>
        </authorList>
    </citation>
    <scope>NUCLEOTIDE SEQUENCE [LARGE SCALE GENOMIC DNA]</scope>
    <source>
        <strain evidence="11 12">AQ6-296</strain>
    </source>
</reference>
<evidence type="ECO:0000256" key="5">
    <source>
        <dbReference type="ARBA" id="ARBA00022605"/>
    </source>
</evidence>
<dbReference type="PIRSF" id="PIRSF000505">
    <property type="entry name" value="EPSPS"/>
    <property type="match status" value="1"/>
</dbReference>
<evidence type="ECO:0000256" key="4">
    <source>
        <dbReference type="ARBA" id="ARBA00022490"/>
    </source>
</evidence>
<accession>A0A411HIJ0</accession>
<feature type="binding site" evidence="9">
    <location>
        <position position="56"/>
    </location>
    <ligand>
        <name>3-phosphoshikimate</name>
        <dbReference type="ChEBI" id="CHEBI:145989"/>
    </ligand>
</feature>
<evidence type="ECO:0000256" key="1">
    <source>
        <dbReference type="ARBA" id="ARBA00002174"/>
    </source>
</evidence>
<feature type="binding site" evidence="9">
    <location>
        <position position="157"/>
    </location>
    <ligand>
        <name>phosphoenolpyruvate</name>
        <dbReference type="ChEBI" id="CHEBI:58702"/>
    </ligand>
</feature>
<keyword evidence="7 9" id="KW-0057">Aromatic amino acid biosynthesis</keyword>
<dbReference type="GO" id="GO:0008652">
    <property type="term" value="P:amino acid biosynthetic process"/>
    <property type="evidence" value="ECO:0007669"/>
    <property type="project" value="UniProtKB-KW"/>
</dbReference>
<evidence type="ECO:0000256" key="7">
    <source>
        <dbReference type="ARBA" id="ARBA00023141"/>
    </source>
</evidence>
<dbReference type="PANTHER" id="PTHR21090">
    <property type="entry name" value="AROM/DEHYDROQUINATE SYNTHASE"/>
    <property type="match status" value="1"/>
</dbReference>
<comment type="function">
    <text evidence="1 9">Catalyzes the transfer of the enolpyruvyl moiety of phosphoenolpyruvate (PEP) to the 5-hydroxyl of shikimate-3-phosphate (S3P) to produce enolpyruvyl shikimate-3-phosphate and inorganic phosphate.</text>
</comment>
<dbReference type="OrthoDB" id="9809920at2"/>
<dbReference type="PROSITE" id="PS00885">
    <property type="entry name" value="EPSP_SYNTHASE_2"/>
    <property type="match status" value="1"/>
</dbReference>
<dbReference type="KEGG" id="xbc:ELE36_08210"/>
<keyword evidence="5 9" id="KW-0028">Amino-acid biosynthesis</keyword>
<dbReference type="EMBL" id="CP035704">
    <property type="protein sequence ID" value="QBB70349.1"/>
    <property type="molecule type" value="Genomic_DNA"/>
</dbReference>
<feature type="domain" description="Enolpyruvate transferase" evidence="10">
    <location>
        <begin position="43"/>
        <end position="455"/>
    </location>
</feature>
<comment type="subunit">
    <text evidence="9">Monomer.</text>
</comment>
<evidence type="ECO:0000256" key="2">
    <source>
        <dbReference type="ARBA" id="ARBA00004811"/>
    </source>
</evidence>
<keyword evidence="4 9" id="KW-0963">Cytoplasm</keyword>
<comment type="similarity">
    <text evidence="3 9">Belongs to the EPSP synthase family.</text>
</comment>
<feature type="binding site" evidence="9">
    <location>
        <position position="422"/>
    </location>
    <ligand>
        <name>phosphoenolpyruvate</name>
        <dbReference type="ChEBI" id="CHEBI:58702"/>
    </ligand>
</feature>
<dbReference type="HAMAP" id="MF_00210">
    <property type="entry name" value="EPSP_synth"/>
    <property type="match status" value="1"/>
</dbReference>
<dbReference type="InterPro" id="IPR023193">
    <property type="entry name" value="EPSP_synthase_CS"/>
</dbReference>
<dbReference type="EC" id="2.5.1.19" evidence="9"/>
<dbReference type="InterPro" id="IPR036968">
    <property type="entry name" value="Enolpyruvate_Tfrase_sf"/>
</dbReference>
<comment type="caution">
    <text evidence="9">Lacks conserved residue(s) required for the propagation of feature annotation.</text>
</comment>
<keyword evidence="6 9" id="KW-0808">Transferase</keyword>
<dbReference type="Proteomes" id="UP000291562">
    <property type="component" value="Chromosome"/>
</dbReference>
<dbReference type="GO" id="GO:0003866">
    <property type="term" value="F:3-phosphoshikimate 1-carboxyvinyltransferase activity"/>
    <property type="evidence" value="ECO:0007669"/>
    <property type="project" value="UniProtKB-UniRule"/>
</dbReference>
<evidence type="ECO:0000256" key="3">
    <source>
        <dbReference type="ARBA" id="ARBA00009948"/>
    </source>
</evidence>